<dbReference type="GO" id="GO:0003724">
    <property type="term" value="F:RNA helicase activity"/>
    <property type="evidence" value="ECO:0007669"/>
    <property type="project" value="TreeGrafter"/>
</dbReference>
<evidence type="ECO:0000259" key="11">
    <source>
        <dbReference type="PROSITE" id="PS51643"/>
    </source>
</evidence>
<dbReference type="GO" id="GO:0046872">
    <property type="term" value="F:metal ion binding"/>
    <property type="evidence" value="ECO:0007669"/>
    <property type="project" value="UniProtKB-KW"/>
</dbReference>
<evidence type="ECO:0000256" key="2">
    <source>
        <dbReference type="ARBA" id="ARBA00009046"/>
    </source>
</evidence>
<evidence type="ECO:0000256" key="7">
    <source>
        <dbReference type="ARBA" id="ARBA00022806"/>
    </source>
</evidence>
<evidence type="ECO:0000313" key="12">
    <source>
        <dbReference type="EMBL" id="MBL7631978.1"/>
    </source>
</evidence>
<accession>A0A937USC7</accession>
<comment type="similarity">
    <text evidence="1">In the N-terminal section; belongs to the CRISPR-associated nuclease Cas3-HD family.</text>
</comment>
<keyword evidence="4" id="KW-0479">Metal-binding</keyword>
<dbReference type="InterPro" id="IPR050547">
    <property type="entry name" value="DEAD_box_RNA_helicases"/>
</dbReference>
<proteinExistence type="inferred from homology"/>
<dbReference type="NCBIfam" id="TIGR01596">
    <property type="entry name" value="cas3_HD"/>
    <property type="match status" value="1"/>
</dbReference>
<dbReference type="NCBIfam" id="TIGR01587">
    <property type="entry name" value="cas3_core"/>
    <property type="match status" value="1"/>
</dbReference>
<dbReference type="PANTHER" id="PTHR47963:SF9">
    <property type="entry name" value="CRISPR-ASSOCIATED ENDONUCLEASE_HELICASE CAS3"/>
    <property type="match status" value="1"/>
</dbReference>
<evidence type="ECO:0000256" key="5">
    <source>
        <dbReference type="ARBA" id="ARBA00022741"/>
    </source>
</evidence>
<feature type="domain" description="HD Cas3-type" evidence="11">
    <location>
        <begin position="40"/>
        <end position="209"/>
    </location>
</feature>
<dbReference type="CDD" id="cd17930">
    <property type="entry name" value="DEXHc_cas3"/>
    <property type="match status" value="1"/>
</dbReference>
<dbReference type="InterPro" id="IPR006474">
    <property type="entry name" value="Helicase_Cas3_CRISPR-ass_core"/>
</dbReference>
<dbReference type="GO" id="GO:0003723">
    <property type="term" value="F:RNA binding"/>
    <property type="evidence" value="ECO:0007669"/>
    <property type="project" value="TreeGrafter"/>
</dbReference>
<keyword evidence="7" id="KW-0347">Helicase</keyword>
<dbReference type="SMART" id="SM00487">
    <property type="entry name" value="DEXDc"/>
    <property type="match status" value="1"/>
</dbReference>
<dbReference type="Gene3D" id="3.40.50.300">
    <property type="entry name" value="P-loop containing nucleotide triphosphate hydrolases"/>
    <property type="match status" value="2"/>
</dbReference>
<evidence type="ECO:0000256" key="4">
    <source>
        <dbReference type="ARBA" id="ARBA00022723"/>
    </source>
</evidence>
<keyword evidence="9" id="KW-0051">Antiviral defense</keyword>
<dbReference type="Pfam" id="PF18019">
    <property type="entry name" value="Cas3_HD"/>
    <property type="match status" value="1"/>
</dbReference>
<dbReference type="PANTHER" id="PTHR47963">
    <property type="entry name" value="DEAD-BOX ATP-DEPENDENT RNA HELICASE 47, MITOCHONDRIAL"/>
    <property type="match status" value="1"/>
</dbReference>
<dbReference type="InterPro" id="IPR006483">
    <property type="entry name" value="CRISPR-assoc_Cas3_HD"/>
</dbReference>
<dbReference type="InterPro" id="IPR011545">
    <property type="entry name" value="DEAD/DEAH_box_helicase_dom"/>
</dbReference>
<name>A0A937USC7_9ACTN</name>
<keyword evidence="6" id="KW-0378">Hydrolase</keyword>
<evidence type="ECO:0000259" key="10">
    <source>
        <dbReference type="PROSITE" id="PS51192"/>
    </source>
</evidence>
<dbReference type="CDD" id="cd09641">
    <property type="entry name" value="Cas3''_I"/>
    <property type="match status" value="1"/>
</dbReference>
<dbReference type="GO" id="GO:0005524">
    <property type="term" value="F:ATP binding"/>
    <property type="evidence" value="ECO:0007669"/>
    <property type="project" value="UniProtKB-KW"/>
</dbReference>
<dbReference type="SUPFAM" id="SSF52540">
    <property type="entry name" value="P-loop containing nucleoside triphosphate hydrolases"/>
    <property type="match status" value="1"/>
</dbReference>
<evidence type="ECO:0000256" key="6">
    <source>
        <dbReference type="ARBA" id="ARBA00022801"/>
    </source>
</evidence>
<evidence type="ECO:0000313" key="13">
    <source>
        <dbReference type="Proteomes" id="UP000604475"/>
    </source>
</evidence>
<protein>
    <submittedName>
        <fullName evidence="12">CRISPR-associated helicase Cas3</fullName>
    </submittedName>
</protein>
<dbReference type="InterPro" id="IPR027417">
    <property type="entry name" value="P-loop_NTPase"/>
</dbReference>
<dbReference type="Pfam" id="PF22590">
    <property type="entry name" value="Cas3-like_C_2"/>
    <property type="match status" value="1"/>
</dbReference>
<dbReference type="InterPro" id="IPR038257">
    <property type="entry name" value="CRISPR-assoc_Cas3_HD_sf"/>
</dbReference>
<reference evidence="12" key="1">
    <citation type="submission" date="2020-12" db="EMBL/GenBank/DDBJ databases">
        <title>Genomic characterization of non-nitrogen-fixing Frankia strains.</title>
        <authorList>
            <person name="Carlos-Shanley C."/>
            <person name="Guerra T."/>
            <person name="Hahn D."/>
        </authorList>
    </citation>
    <scope>NUCLEOTIDE SEQUENCE</scope>
    <source>
        <strain evidence="12">CN6</strain>
    </source>
</reference>
<dbReference type="PROSITE" id="PS51643">
    <property type="entry name" value="HD_CAS3"/>
    <property type="match status" value="1"/>
</dbReference>
<dbReference type="InterPro" id="IPR014001">
    <property type="entry name" value="Helicase_ATP-bd"/>
</dbReference>
<keyword evidence="3" id="KW-0540">Nuclease</keyword>
<dbReference type="InterPro" id="IPR054712">
    <property type="entry name" value="Cas3-like_dom"/>
</dbReference>
<dbReference type="GO" id="GO:0051607">
    <property type="term" value="P:defense response to virus"/>
    <property type="evidence" value="ECO:0007669"/>
    <property type="project" value="UniProtKB-KW"/>
</dbReference>
<dbReference type="AlphaFoldDB" id="A0A937USC7"/>
<evidence type="ECO:0000256" key="8">
    <source>
        <dbReference type="ARBA" id="ARBA00022840"/>
    </source>
</evidence>
<organism evidence="12 13">
    <name type="scientific">Frankia nepalensis</name>
    <dbReference type="NCBI Taxonomy" id="1836974"/>
    <lineage>
        <taxon>Bacteria</taxon>
        <taxon>Bacillati</taxon>
        <taxon>Actinomycetota</taxon>
        <taxon>Actinomycetes</taxon>
        <taxon>Frankiales</taxon>
        <taxon>Frankiaceae</taxon>
        <taxon>Frankia</taxon>
    </lineage>
</organism>
<keyword evidence="5" id="KW-0547">Nucleotide-binding</keyword>
<sequence length="785" mass="84294">MARFCRTRAVLCGGPIDDGGRAWRRTYRGDAVLWAHSVNAVGRRHTLVDHLWGTGQLAEGFASAFGAGDLGRFLGEAHDVGKASCAWQAGLLASEAAGGGRVTAGGKSVDHKSLGVELARRRGADLLGLALHGHHGGLTSPSAVRAALAAENTTEGRERWVEAEAALAPLLPGLFGGPALRLPPGFGGAGEAEVLVRFLYSCLVDADALDTEAHRNATSARVAPDADMGLLWDRFSARRKTFLDGRPVSAVDRWRSEVYEACLAAAEGPTGIYRLPAPTGAGKTIASAAFALRHAALLGKKRVIVAVPFTTITEQNAGVYRRLLDPEGGAPVVLEHHTHVAVDESGGRERWRRLAAENWDAPFVVTTTVQLFESLFGRKPSRMRKVHRLANAVVVLDEVQALPAALLVPIVDALRTLSALFGTTVLLASATQPELFELGPLRDTAPREVIAQPGRLYGALRRVRYRWWTSPKPTLEEVADEVARPAGPDRDQALVVVNTRPNAQRMYELVGERVGPEMVVRHLSTYMCAAHRAAVLAEVKELLGAGQPVRLVSTQLIEAGVDIDFPVVYRALAPADALQQSAGRANREGALGFEGGLVVIFDPDDGGAPPAYKIPVEVTREVMGAGIADPDDLLALQTFYRQYLLDPRITGPASRGQAVQTSRKGFDFHAVTDGPLIDVGLGGDRDLSKAFRMITEDTVPVVVSYGPDAAEVEDLVAELGRAPVPDMRLVRALQPYLVQLRRADRGRPEVAALCRPIVGDLAQWLGDYDKQTGLRLTQAAEDFIS</sequence>
<dbReference type="GO" id="GO:0004518">
    <property type="term" value="F:nuclease activity"/>
    <property type="evidence" value="ECO:0007669"/>
    <property type="project" value="UniProtKB-KW"/>
</dbReference>
<dbReference type="GO" id="GO:0016787">
    <property type="term" value="F:hydrolase activity"/>
    <property type="evidence" value="ECO:0007669"/>
    <property type="project" value="UniProtKB-KW"/>
</dbReference>
<keyword evidence="13" id="KW-1185">Reference proteome</keyword>
<evidence type="ECO:0000256" key="3">
    <source>
        <dbReference type="ARBA" id="ARBA00022722"/>
    </source>
</evidence>
<comment type="caution">
    <text evidence="12">The sequence shown here is derived from an EMBL/GenBank/DDBJ whole genome shotgun (WGS) entry which is preliminary data.</text>
</comment>
<evidence type="ECO:0000256" key="9">
    <source>
        <dbReference type="ARBA" id="ARBA00023118"/>
    </source>
</evidence>
<evidence type="ECO:0000256" key="1">
    <source>
        <dbReference type="ARBA" id="ARBA00006847"/>
    </source>
</evidence>
<comment type="similarity">
    <text evidence="2">In the central section; belongs to the CRISPR-associated helicase Cas3 family.</text>
</comment>
<dbReference type="EMBL" id="JAEACQ010000291">
    <property type="protein sequence ID" value="MBL7631978.1"/>
    <property type="molecule type" value="Genomic_DNA"/>
</dbReference>
<dbReference type="PROSITE" id="PS51192">
    <property type="entry name" value="HELICASE_ATP_BIND_1"/>
    <property type="match status" value="1"/>
</dbReference>
<dbReference type="Pfam" id="PF00270">
    <property type="entry name" value="DEAD"/>
    <property type="match status" value="1"/>
</dbReference>
<gene>
    <name evidence="12" type="primary">cas3</name>
    <name evidence="12" type="ORF">I7412_33440</name>
</gene>
<dbReference type="Gene3D" id="1.10.3210.30">
    <property type="match status" value="1"/>
</dbReference>
<dbReference type="Proteomes" id="UP000604475">
    <property type="component" value="Unassembled WGS sequence"/>
</dbReference>
<keyword evidence="8" id="KW-0067">ATP-binding</keyword>
<feature type="domain" description="Helicase ATP-binding" evidence="10">
    <location>
        <begin position="277"/>
        <end position="450"/>
    </location>
</feature>
<dbReference type="RefSeq" id="WP_203003952.1">
    <property type="nucleotide sequence ID" value="NZ_JADWYU010000179.1"/>
</dbReference>